<evidence type="ECO:0000313" key="1">
    <source>
        <dbReference type="EMBL" id="BAS92876.1"/>
    </source>
</evidence>
<dbReference type="AlphaFoldDB" id="A0A0P0WJI7"/>
<keyword evidence="2" id="KW-1185">Reference proteome</keyword>
<dbReference type="PANTHER" id="PTHR34396">
    <property type="entry name" value="OS03G0264950 PROTEIN-RELATED"/>
    <property type="match status" value="1"/>
</dbReference>
<proteinExistence type="predicted"/>
<dbReference type="InParanoid" id="A0A0P0WJI7"/>
<name>A0A0P0WJI7_ORYSJ</name>
<protein>
    <submittedName>
        <fullName evidence="1">Os05g0223100 protein</fullName>
    </submittedName>
</protein>
<gene>
    <name evidence="1" type="ordered locus">Os05g0223100</name>
    <name evidence="1" type="ORF">OSNPB_050223100</name>
</gene>
<dbReference type="InterPro" id="IPR053031">
    <property type="entry name" value="Cuticle_assoc_protein"/>
</dbReference>
<dbReference type="EMBL" id="AP014961">
    <property type="protein sequence ID" value="BAS92876.1"/>
    <property type="molecule type" value="Genomic_DNA"/>
</dbReference>
<organism evidence="1 2">
    <name type="scientific">Oryza sativa subsp. japonica</name>
    <name type="common">Rice</name>
    <dbReference type="NCBI Taxonomy" id="39947"/>
    <lineage>
        <taxon>Eukaryota</taxon>
        <taxon>Viridiplantae</taxon>
        <taxon>Streptophyta</taxon>
        <taxon>Embryophyta</taxon>
        <taxon>Tracheophyta</taxon>
        <taxon>Spermatophyta</taxon>
        <taxon>Magnoliopsida</taxon>
        <taxon>Liliopsida</taxon>
        <taxon>Poales</taxon>
        <taxon>Poaceae</taxon>
        <taxon>BOP clade</taxon>
        <taxon>Oryzoideae</taxon>
        <taxon>Oryzeae</taxon>
        <taxon>Oryzinae</taxon>
        <taxon>Oryza</taxon>
        <taxon>Oryza sativa</taxon>
    </lineage>
</organism>
<reference evidence="1 2" key="3">
    <citation type="journal article" date="2013" name="Rice">
        <title>Improvement of the Oryza sativa Nipponbare reference genome using next generation sequence and optical map data.</title>
        <authorList>
            <person name="Kawahara Y."/>
            <person name="de la Bastide M."/>
            <person name="Hamilton J.P."/>
            <person name="Kanamori H."/>
            <person name="McCombie W.R."/>
            <person name="Ouyang S."/>
            <person name="Schwartz D.C."/>
            <person name="Tanaka T."/>
            <person name="Wu J."/>
            <person name="Zhou S."/>
            <person name="Childs K.L."/>
            <person name="Davidson R.M."/>
            <person name="Lin H."/>
            <person name="Quesada-Ocampo L."/>
            <person name="Vaillancourt B."/>
            <person name="Sakai H."/>
            <person name="Lee S.S."/>
            <person name="Kim J."/>
            <person name="Numa H."/>
            <person name="Itoh T."/>
            <person name="Buell C.R."/>
            <person name="Matsumoto T."/>
        </authorList>
    </citation>
    <scope>NUCLEOTIDE SEQUENCE [LARGE SCALE GENOMIC DNA]</scope>
    <source>
        <strain evidence="2">cv. Nipponbare</strain>
    </source>
</reference>
<dbReference type="PANTHER" id="PTHR34396:SF25">
    <property type="entry name" value="BOUNDARY ELEMENT ASSOCIATED FACTOR"/>
    <property type="match status" value="1"/>
</dbReference>
<dbReference type="Proteomes" id="UP000059680">
    <property type="component" value="Chromosome 5"/>
</dbReference>
<sequence length="102" mass="12407">MGKWTFDQEVSRRELVRMIVLHELPFSTVEYDGFQKFVSSLNPLFRMISTSTMRNDYMKMFEDQKNVLKEELKMFKIKDVPYHGFMDIQPYFEIHVHHMSLH</sequence>
<dbReference type="PaxDb" id="39947-A0A0P0WJI7"/>
<reference evidence="1 2" key="2">
    <citation type="journal article" date="2013" name="Plant Cell Physiol.">
        <title>Rice Annotation Project Database (RAP-DB): an integrative and interactive database for rice genomics.</title>
        <authorList>
            <person name="Sakai H."/>
            <person name="Lee S.S."/>
            <person name="Tanaka T."/>
            <person name="Numa H."/>
            <person name="Kim J."/>
            <person name="Kawahara Y."/>
            <person name="Wakimoto H."/>
            <person name="Yang C.C."/>
            <person name="Iwamoto M."/>
            <person name="Abe T."/>
            <person name="Yamada Y."/>
            <person name="Muto A."/>
            <person name="Inokuchi H."/>
            <person name="Ikemura T."/>
            <person name="Matsumoto T."/>
            <person name="Sasaki T."/>
            <person name="Itoh T."/>
        </authorList>
    </citation>
    <scope>NUCLEOTIDE SEQUENCE [LARGE SCALE GENOMIC DNA]</scope>
    <source>
        <strain evidence="2">cv. Nipponbare</strain>
    </source>
</reference>
<reference evidence="2" key="1">
    <citation type="journal article" date="2005" name="Nature">
        <title>The map-based sequence of the rice genome.</title>
        <authorList>
            <consortium name="International rice genome sequencing project (IRGSP)"/>
            <person name="Matsumoto T."/>
            <person name="Wu J."/>
            <person name="Kanamori H."/>
            <person name="Katayose Y."/>
            <person name="Fujisawa M."/>
            <person name="Namiki N."/>
            <person name="Mizuno H."/>
            <person name="Yamamoto K."/>
            <person name="Antonio B.A."/>
            <person name="Baba T."/>
            <person name="Sakata K."/>
            <person name="Nagamura Y."/>
            <person name="Aoki H."/>
            <person name="Arikawa K."/>
            <person name="Arita K."/>
            <person name="Bito T."/>
            <person name="Chiden Y."/>
            <person name="Fujitsuka N."/>
            <person name="Fukunaka R."/>
            <person name="Hamada M."/>
            <person name="Harada C."/>
            <person name="Hayashi A."/>
            <person name="Hijishita S."/>
            <person name="Honda M."/>
            <person name="Hosokawa S."/>
            <person name="Ichikawa Y."/>
            <person name="Idonuma A."/>
            <person name="Iijima M."/>
            <person name="Ikeda M."/>
            <person name="Ikeno M."/>
            <person name="Ito K."/>
            <person name="Ito S."/>
            <person name="Ito T."/>
            <person name="Ito Y."/>
            <person name="Ito Y."/>
            <person name="Iwabuchi A."/>
            <person name="Kamiya K."/>
            <person name="Karasawa W."/>
            <person name="Kurita K."/>
            <person name="Katagiri S."/>
            <person name="Kikuta A."/>
            <person name="Kobayashi H."/>
            <person name="Kobayashi N."/>
            <person name="Machita K."/>
            <person name="Maehara T."/>
            <person name="Masukawa M."/>
            <person name="Mizubayashi T."/>
            <person name="Mukai Y."/>
            <person name="Nagasaki H."/>
            <person name="Nagata Y."/>
            <person name="Naito S."/>
            <person name="Nakashima M."/>
            <person name="Nakama Y."/>
            <person name="Nakamichi Y."/>
            <person name="Nakamura M."/>
            <person name="Meguro A."/>
            <person name="Negishi M."/>
            <person name="Ohta I."/>
            <person name="Ohta T."/>
            <person name="Okamoto M."/>
            <person name="Ono N."/>
            <person name="Saji S."/>
            <person name="Sakaguchi M."/>
            <person name="Sakai K."/>
            <person name="Shibata M."/>
            <person name="Shimokawa T."/>
            <person name="Song J."/>
            <person name="Takazaki Y."/>
            <person name="Terasawa K."/>
            <person name="Tsugane M."/>
            <person name="Tsuji K."/>
            <person name="Ueda S."/>
            <person name="Waki K."/>
            <person name="Yamagata H."/>
            <person name="Yamamoto M."/>
            <person name="Yamamoto S."/>
            <person name="Yamane H."/>
            <person name="Yoshiki S."/>
            <person name="Yoshihara R."/>
            <person name="Yukawa K."/>
            <person name="Zhong H."/>
            <person name="Yano M."/>
            <person name="Yuan Q."/>
            <person name="Ouyang S."/>
            <person name="Liu J."/>
            <person name="Jones K.M."/>
            <person name="Gansberger K."/>
            <person name="Moffat K."/>
            <person name="Hill J."/>
            <person name="Bera J."/>
            <person name="Fadrosh D."/>
            <person name="Jin S."/>
            <person name="Johri S."/>
            <person name="Kim M."/>
            <person name="Overton L."/>
            <person name="Reardon M."/>
            <person name="Tsitrin T."/>
            <person name="Vuong H."/>
            <person name="Weaver B."/>
            <person name="Ciecko A."/>
            <person name="Tallon L."/>
            <person name="Jackson J."/>
            <person name="Pai G."/>
            <person name="Aken S.V."/>
            <person name="Utterback T."/>
            <person name="Reidmuller S."/>
            <person name="Feldblyum T."/>
            <person name="Hsiao J."/>
            <person name="Zismann V."/>
            <person name="Iobst S."/>
            <person name="de Vazeille A.R."/>
            <person name="Buell C.R."/>
            <person name="Ying K."/>
            <person name="Li Y."/>
            <person name="Lu T."/>
            <person name="Huang Y."/>
            <person name="Zhao Q."/>
            <person name="Feng Q."/>
            <person name="Zhang L."/>
            <person name="Zhu J."/>
            <person name="Weng Q."/>
            <person name="Mu J."/>
            <person name="Lu Y."/>
            <person name="Fan D."/>
            <person name="Liu Y."/>
            <person name="Guan J."/>
            <person name="Zhang Y."/>
            <person name="Yu S."/>
            <person name="Liu X."/>
            <person name="Zhang Y."/>
            <person name="Hong G."/>
            <person name="Han B."/>
            <person name="Choisne N."/>
            <person name="Demange N."/>
            <person name="Orjeda G."/>
            <person name="Samain S."/>
            <person name="Cattolico L."/>
            <person name="Pelletier E."/>
            <person name="Couloux A."/>
            <person name="Segurens B."/>
            <person name="Wincker P."/>
            <person name="D'Hont A."/>
            <person name="Scarpelli C."/>
            <person name="Weissenbach J."/>
            <person name="Salanoubat M."/>
            <person name="Quetier F."/>
            <person name="Yu Y."/>
            <person name="Kim H.R."/>
            <person name="Rambo T."/>
            <person name="Currie J."/>
            <person name="Collura K."/>
            <person name="Luo M."/>
            <person name="Yang T."/>
            <person name="Ammiraju J.S.S."/>
            <person name="Engler F."/>
            <person name="Soderlund C."/>
            <person name="Wing R.A."/>
            <person name="Palmer L.E."/>
            <person name="de la Bastide M."/>
            <person name="Spiegel L."/>
            <person name="Nascimento L."/>
            <person name="Zutavern T."/>
            <person name="O'Shaughnessy A."/>
            <person name="Dike S."/>
            <person name="Dedhia N."/>
            <person name="Preston R."/>
            <person name="Balija V."/>
            <person name="McCombie W.R."/>
            <person name="Chow T."/>
            <person name="Chen H."/>
            <person name="Chung M."/>
            <person name="Chen C."/>
            <person name="Shaw J."/>
            <person name="Wu H."/>
            <person name="Hsiao K."/>
            <person name="Chao Y."/>
            <person name="Chu M."/>
            <person name="Cheng C."/>
            <person name="Hour A."/>
            <person name="Lee P."/>
            <person name="Lin S."/>
            <person name="Lin Y."/>
            <person name="Liou J."/>
            <person name="Liu S."/>
            <person name="Hsing Y."/>
            <person name="Raghuvanshi S."/>
            <person name="Mohanty A."/>
            <person name="Bharti A.K."/>
            <person name="Gaur A."/>
            <person name="Gupta V."/>
            <person name="Kumar D."/>
            <person name="Ravi V."/>
            <person name="Vij S."/>
            <person name="Kapur A."/>
            <person name="Khurana P."/>
            <person name="Khurana P."/>
            <person name="Khurana J.P."/>
            <person name="Tyagi A.K."/>
            <person name="Gaikwad K."/>
            <person name="Singh A."/>
            <person name="Dalal V."/>
            <person name="Srivastava S."/>
            <person name="Dixit A."/>
            <person name="Pal A.K."/>
            <person name="Ghazi I.A."/>
            <person name="Yadav M."/>
            <person name="Pandit A."/>
            <person name="Bhargava A."/>
            <person name="Sureshbabu K."/>
            <person name="Batra K."/>
            <person name="Sharma T.R."/>
            <person name="Mohapatra T."/>
            <person name="Singh N.K."/>
            <person name="Messing J."/>
            <person name="Nelson A.B."/>
            <person name="Fuks G."/>
            <person name="Kavchok S."/>
            <person name="Keizer G."/>
            <person name="Linton E."/>
            <person name="Llaca V."/>
            <person name="Song R."/>
            <person name="Tanyolac B."/>
            <person name="Young S."/>
            <person name="Ho-Il K."/>
            <person name="Hahn J.H."/>
            <person name="Sangsakoo G."/>
            <person name="Vanavichit A."/>
            <person name="de Mattos Luiz.A.T."/>
            <person name="Zimmer P.D."/>
            <person name="Malone G."/>
            <person name="Dellagostin O."/>
            <person name="de Oliveira A.C."/>
            <person name="Bevan M."/>
            <person name="Bancroft I."/>
            <person name="Minx P."/>
            <person name="Cordum H."/>
            <person name="Wilson R."/>
            <person name="Cheng Z."/>
            <person name="Jin W."/>
            <person name="Jiang J."/>
            <person name="Leong S.A."/>
            <person name="Iwama H."/>
            <person name="Gojobori T."/>
            <person name="Itoh T."/>
            <person name="Niimura Y."/>
            <person name="Fujii Y."/>
            <person name="Habara T."/>
            <person name="Sakai H."/>
            <person name="Sato Y."/>
            <person name="Wilson G."/>
            <person name="Kumar K."/>
            <person name="McCouch S."/>
            <person name="Juretic N."/>
            <person name="Hoen D."/>
            <person name="Wright S."/>
            <person name="Bruskiewich R."/>
            <person name="Bureau T."/>
            <person name="Miyao A."/>
            <person name="Hirochika H."/>
            <person name="Nishikawa T."/>
            <person name="Kadowaki K."/>
            <person name="Sugiura M."/>
            <person name="Burr B."/>
            <person name="Sasaki T."/>
        </authorList>
    </citation>
    <scope>NUCLEOTIDE SEQUENCE [LARGE SCALE GENOMIC DNA]</scope>
    <source>
        <strain evidence="2">cv. Nipponbare</strain>
    </source>
</reference>
<dbReference type="Gramene" id="Os05t0223100-00">
    <property type="protein sequence ID" value="Os05t0223100-00"/>
    <property type="gene ID" value="Os05g0223100"/>
</dbReference>
<evidence type="ECO:0000313" key="2">
    <source>
        <dbReference type="Proteomes" id="UP000059680"/>
    </source>
</evidence>
<dbReference type="SUPFAM" id="SSF140996">
    <property type="entry name" value="Hermes dimerisation domain"/>
    <property type="match status" value="1"/>
</dbReference>
<dbReference type="OMA" id="RMISTST"/>
<accession>A0A0P0WJI7</accession>